<dbReference type="EMBL" id="FMCW01000022">
    <property type="protein sequence ID" value="SCF04699.1"/>
    <property type="molecule type" value="Genomic_DNA"/>
</dbReference>
<protein>
    <submittedName>
        <fullName evidence="2">Surface-anchored protein</fullName>
    </submittedName>
</protein>
<keyword evidence="1" id="KW-0732">Signal</keyword>
<dbReference type="PROSITE" id="PS51318">
    <property type="entry name" value="TAT"/>
    <property type="match status" value="1"/>
</dbReference>
<dbReference type="NCBIfam" id="NF038134">
    <property type="entry name" value="choice_anch_M"/>
    <property type="match status" value="1"/>
</dbReference>
<name>A0A1C4X880_9ACTN</name>
<dbReference type="InterPro" id="IPR022435">
    <property type="entry name" value="Surface-anchored_actinobac"/>
</dbReference>
<feature type="signal peptide" evidence="1">
    <location>
        <begin position="1"/>
        <end position="30"/>
    </location>
</feature>
<feature type="chain" id="PRO_5008707686" evidence="1">
    <location>
        <begin position="31"/>
        <end position="217"/>
    </location>
</feature>
<dbReference type="Proteomes" id="UP000199375">
    <property type="component" value="Unassembled WGS sequence"/>
</dbReference>
<evidence type="ECO:0000313" key="2">
    <source>
        <dbReference type="EMBL" id="SCF04699.1"/>
    </source>
</evidence>
<proteinExistence type="predicted"/>
<evidence type="ECO:0000313" key="3">
    <source>
        <dbReference type="Proteomes" id="UP000199375"/>
    </source>
</evidence>
<accession>A0A1C4X880</accession>
<dbReference type="AlphaFoldDB" id="A0A1C4X880"/>
<dbReference type="NCBIfam" id="TIGR03769">
    <property type="entry name" value="P_ac_wall_RPT"/>
    <property type="match status" value="1"/>
</dbReference>
<organism evidence="2 3">
    <name type="scientific">Micromonospora haikouensis</name>
    <dbReference type="NCBI Taxonomy" id="686309"/>
    <lineage>
        <taxon>Bacteria</taxon>
        <taxon>Bacillati</taxon>
        <taxon>Actinomycetota</taxon>
        <taxon>Actinomycetes</taxon>
        <taxon>Micromonosporales</taxon>
        <taxon>Micromonosporaceae</taxon>
        <taxon>Micromonospora</taxon>
    </lineage>
</organism>
<dbReference type="InterPro" id="IPR006311">
    <property type="entry name" value="TAT_signal"/>
</dbReference>
<evidence type="ECO:0000256" key="1">
    <source>
        <dbReference type="SAM" id="SignalP"/>
    </source>
</evidence>
<reference evidence="2 3" key="1">
    <citation type="submission" date="2016-06" db="EMBL/GenBank/DDBJ databases">
        <authorList>
            <person name="Kjaerup R.B."/>
            <person name="Dalgaard T.S."/>
            <person name="Juul-Madsen H.R."/>
        </authorList>
    </citation>
    <scope>NUCLEOTIDE SEQUENCE [LARGE SCALE GENOMIC DNA]</scope>
    <source>
        <strain evidence="2 3">DSM 45626</strain>
    </source>
</reference>
<gene>
    <name evidence="2" type="ORF">GA0070558_122121</name>
</gene>
<sequence length="217" mass="22281">MTAVRTRSRFLTGLTLTAALLAGTAVPAVAAPIVLSSGHVDVIDVDYAGGALSVDLLDDTVSPAAERNPSDVVLSVPNTAKLTVPSASAWSFLGTGGQAWVLPQASTAGLLWAGWNTTDVPSGVFQNNRVTFKLTNVSGPAGFSVYTVSGGTPTVLFDSGNGLPDSLNVNRNTHAHVNWGFDAAGTYAVTFEVTGKLASNGTTISSGAKTWTFEVLP</sequence>